<keyword evidence="2" id="KW-0808">Transferase</keyword>
<accession>A0ABT7V9B1</accession>
<protein>
    <submittedName>
        <fullName evidence="2">GNAT family N-acetyltransferase</fullName>
        <ecNumber evidence="2">2.3.1.-</ecNumber>
    </submittedName>
</protein>
<dbReference type="PROSITE" id="PS51186">
    <property type="entry name" value="GNAT"/>
    <property type="match status" value="1"/>
</dbReference>
<sequence length="217" mass="23733">MPEICYRPFEAPDFDALAEILQPLWHTRSSIERYNFLEACDDLAYCLSVSNFTQVALVDGMPGGVVLARGGSVDTAWAARWQGAALGYLEQMDALDAHSARRYQAHIDLSCRIGDELVAACGATAESEVTLLAVHGAARRRGIGATLLEAAAAHLAASGQARLYLSTDTECNWAFYERQGLTRLAAHRANADERELLPEETYLYGLDLAPRQQTATR</sequence>
<dbReference type="RefSeq" id="WP_289545154.1">
    <property type="nucleotide sequence ID" value="NZ_JAUDDZ010000007.1"/>
</dbReference>
<evidence type="ECO:0000259" key="1">
    <source>
        <dbReference type="PROSITE" id="PS51186"/>
    </source>
</evidence>
<reference evidence="2 3" key="2">
    <citation type="submission" date="2023-06" db="EMBL/GenBank/DDBJ databases">
        <authorList>
            <person name="Zeman M."/>
            <person name="Kubasova T."/>
            <person name="Jahodarova E."/>
            <person name="Nykrynova M."/>
            <person name="Rychlik I."/>
        </authorList>
    </citation>
    <scope>NUCLEOTIDE SEQUENCE [LARGE SCALE GENOMIC DNA]</scope>
    <source>
        <strain evidence="2 3">154_Feed</strain>
    </source>
</reference>
<evidence type="ECO:0000313" key="3">
    <source>
        <dbReference type="Proteomes" id="UP001529421"/>
    </source>
</evidence>
<keyword evidence="3" id="KW-1185">Reference proteome</keyword>
<evidence type="ECO:0000313" key="2">
    <source>
        <dbReference type="EMBL" id="MDM8275090.1"/>
    </source>
</evidence>
<dbReference type="SUPFAM" id="SSF55729">
    <property type="entry name" value="Acyl-CoA N-acyltransferases (Nat)"/>
    <property type="match status" value="1"/>
</dbReference>
<gene>
    <name evidence="2" type="ORF">QUW28_06210</name>
</gene>
<dbReference type="Gene3D" id="3.40.630.30">
    <property type="match status" value="1"/>
</dbReference>
<reference evidence="3" key="1">
    <citation type="submission" date="2023-06" db="EMBL/GenBank/DDBJ databases">
        <title>Identification and characterization of horizontal gene transfer across gut microbiota members of farm animals based on homology search.</title>
        <authorList>
            <person name="Zeman M."/>
            <person name="Kubasova T."/>
            <person name="Jahodarova E."/>
            <person name="Nykrynova M."/>
            <person name="Rychlik I."/>
        </authorList>
    </citation>
    <scope>NUCLEOTIDE SEQUENCE [LARGE SCALE GENOMIC DNA]</scope>
    <source>
        <strain evidence="3">154_Feed</strain>
    </source>
</reference>
<dbReference type="Proteomes" id="UP001529421">
    <property type="component" value="Unassembled WGS sequence"/>
</dbReference>
<comment type="caution">
    <text evidence="2">The sequence shown here is derived from an EMBL/GenBank/DDBJ whole genome shotgun (WGS) entry which is preliminary data.</text>
</comment>
<name>A0ABT7V9B1_9ACTN</name>
<dbReference type="InterPro" id="IPR016181">
    <property type="entry name" value="Acyl_CoA_acyltransferase"/>
</dbReference>
<proteinExistence type="predicted"/>
<dbReference type="Pfam" id="PF00583">
    <property type="entry name" value="Acetyltransf_1"/>
    <property type="match status" value="1"/>
</dbReference>
<feature type="domain" description="N-acetyltransferase" evidence="1">
    <location>
        <begin position="71"/>
        <end position="209"/>
    </location>
</feature>
<dbReference type="GO" id="GO:0016746">
    <property type="term" value="F:acyltransferase activity"/>
    <property type="evidence" value="ECO:0007669"/>
    <property type="project" value="UniProtKB-KW"/>
</dbReference>
<dbReference type="InterPro" id="IPR000182">
    <property type="entry name" value="GNAT_dom"/>
</dbReference>
<dbReference type="EMBL" id="JAUDDZ010000007">
    <property type="protein sequence ID" value="MDM8275090.1"/>
    <property type="molecule type" value="Genomic_DNA"/>
</dbReference>
<dbReference type="EC" id="2.3.1.-" evidence="2"/>
<organism evidence="2 3">
    <name type="scientific">Enorma phocaeensis</name>
    <dbReference type="NCBI Taxonomy" id="1871019"/>
    <lineage>
        <taxon>Bacteria</taxon>
        <taxon>Bacillati</taxon>
        <taxon>Actinomycetota</taxon>
        <taxon>Coriobacteriia</taxon>
        <taxon>Coriobacteriales</taxon>
        <taxon>Coriobacteriaceae</taxon>
        <taxon>Enorma</taxon>
    </lineage>
</organism>
<keyword evidence="2" id="KW-0012">Acyltransferase</keyword>